<dbReference type="InterPro" id="IPR006860">
    <property type="entry name" value="FecR"/>
</dbReference>
<dbReference type="GO" id="GO:0016989">
    <property type="term" value="F:sigma factor antagonist activity"/>
    <property type="evidence" value="ECO:0007669"/>
    <property type="project" value="TreeGrafter"/>
</dbReference>
<dbReference type="PANTHER" id="PTHR30273">
    <property type="entry name" value="PERIPLASMIC SIGNAL SENSOR AND SIGMA FACTOR ACTIVATOR FECR-RELATED"/>
    <property type="match status" value="1"/>
</dbReference>
<dbReference type="PANTHER" id="PTHR30273:SF2">
    <property type="entry name" value="PROTEIN FECR"/>
    <property type="match status" value="1"/>
</dbReference>
<evidence type="ECO:0000313" key="4">
    <source>
        <dbReference type="EMBL" id="QDH79235.1"/>
    </source>
</evidence>
<gene>
    <name evidence="4" type="ORF">FKX85_09400</name>
</gene>
<dbReference type="KEGG" id="echi:FKX85_09400"/>
<reference evidence="4 5" key="1">
    <citation type="submission" date="2019-06" db="EMBL/GenBank/DDBJ databases">
        <title>Echinicola alkalisoli sp. nov. isolated from saline soil.</title>
        <authorList>
            <person name="Sun J.-Q."/>
            <person name="Xu L."/>
        </authorList>
    </citation>
    <scope>NUCLEOTIDE SEQUENCE [LARGE SCALE GENOMIC DNA]</scope>
    <source>
        <strain evidence="4 5">LN3S3</strain>
    </source>
</reference>
<feature type="transmembrane region" description="Helical" evidence="1">
    <location>
        <begin position="76"/>
        <end position="93"/>
    </location>
</feature>
<dbReference type="RefSeq" id="WP_141614482.1">
    <property type="nucleotide sequence ID" value="NZ_CP041253.1"/>
</dbReference>
<keyword evidence="1" id="KW-0812">Transmembrane</keyword>
<sequence>MKREEFLKLVAKHRQGTASESEVKLIEKFYDNMQHRTSAEEVASMTSDEKGLQLFQAILSKLPEEKKTSTKPIWPLFRIVAAFTLILVMGITIKHLTDTRTITVSTAMGEQKDILLKDGSIVTLAENSRLTYPNKFGNSRDVRLEGRALFDVQRDIARTFSVRTKNTNVKVLGTSFDVDATTAEATTVSVISGKVQVNPQSHPKEKVLLTKNQQVTASSSQLSAISTFEVQQPIAWTKMIILKNTTFGETAEILENRFGLDLIFESDELKEERITGKFKDETPGNILKSIALLKQVSFEYQDTHTIYIKEK</sequence>
<evidence type="ECO:0000259" key="2">
    <source>
        <dbReference type="Pfam" id="PF04773"/>
    </source>
</evidence>
<organism evidence="4 5">
    <name type="scientific">Echinicola soli</name>
    <dbReference type="NCBI Taxonomy" id="2591634"/>
    <lineage>
        <taxon>Bacteria</taxon>
        <taxon>Pseudomonadati</taxon>
        <taxon>Bacteroidota</taxon>
        <taxon>Cytophagia</taxon>
        <taxon>Cytophagales</taxon>
        <taxon>Cyclobacteriaceae</taxon>
        <taxon>Echinicola</taxon>
    </lineage>
</organism>
<keyword evidence="1" id="KW-1133">Transmembrane helix</keyword>
<dbReference type="Pfam" id="PF16344">
    <property type="entry name" value="FecR_C"/>
    <property type="match status" value="1"/>
</dbReference>
<dbReference type="Proteomes" id="UP000316614">
    <property type="component" value="Chromosome"/>
</dbReference>
<evidence type="ECO:0000259" key="3">
    <source>
        <dbReference type="Pfam" id="PF16344"/>
    </source>
</evidence>
<dbReference type="Gene3D" id="3.55.50.30">
    <property type="match status" value="1"/>
</dbReference>
<dbReference type="InterPro" id="IPR032508">
    <property type="entry name" value="FecR_C"/>
</dbReference>
<dbReference type="PIRSF" id="PIRSF018266">
    <property type="entry name" value="FecR"/>
    <property type="match status" value="1"/>
</dbReference>
<protein>
    <submittedName>
        <fullName evidence="4">DUF4974 domain-containing protein</fullName>
    </submittedName>
</protein>
<dbReference type="InterPro" id="IPR012373">
    <property type="entry name" value="Ferrdict_sens_TM"/>
</dbReference>
<evidence type="ECO:0000313" key="5">
    <source>
        <dbReference type="Proteomes" id="UP000316614"/>
    </source>
</evidence>
<accession>A0A514CHE2</accession>
<feature type="domain" description="FecR protein" evidence="2">
    <location>
        <begin position="103"/>
        <end position="196"/>
    </location>
</feature>
<evidence type="ECO:0000256" key="1">
    <source>
        <dbReference type="SAM" id="Phobius"/>
    </source>
</evidence>
<dbReference type="EMBL" id="CP041253">
    <property type="protein sequence ID" value="QDH79235.1"/>
    <property type="molecule type" value="Genomic_DNA"/>
</dbReference>
<dbReference type="Gene3D" id="2.60.120.1440">
    <property type="match status" value="1"/>
</dbReference>
<dbReference type="Pfam" id="PF04773">
    <property type="entry name" value="FecR"/>
    <property type="match status" value="1"/>
</dbReference>
<keyword evidence="5" id="KW-1185">Reference proteome</keyword>
<proteinExistence type="predicted"/>
<dbReference type="OrthoDB" id="837389at2"/>
<keyword evidence="1" id="KW-0472">Membrane</keyword>
<name>A0A514CHE2_9BACT</name>
<dbReference type="AlphaFoldDB" id="A0A514CHE2"/>
<feature type="domain" description="Protein FecR C-terminal" evidence="3">
    <location>
        <begin position="240"/>
        <end position="308"/>
    </location>
</feature>